<proteinExistence type="predicted"/>
<evidence type="ECO:0000256" key="4">
    <source>
        <dbReference type="PROSITE-ProRule" id="PRU00176"/>
    </source>
</evidence>
<dbReference type="InterPro" id="IPR000504">
    <property type="entry name" value="RRM_dom"/>
</dbReference>
<protein>
    <recommendedName>
        <fullName evidence="5">RRM domain-containing protein</fullName>
    </recommendedName>
</protein>
<dbReference type="SUPFAM" id="SSF54928">
    <property type="entry name" value="RNA-binding domain, RBD"/>
    <property type="match status" value="1"/>
</dbReference>
<keyword evidence="3" id="KW-0539">Nucleus</keyword>
<evidence type="ECO:0000313" key="6">
    <source>
        <dbReference type="Ensembl" id="ENSSHAP00000040326.1"/>
    </source>
</evidence>
<accession>A0A7N4V593</accession>
<sequence length="122" mass="13196">MAASPGERRLFVGGLGPSVTQEDVRAQLGRFGAVSSVELVSRVNELGLPEKTFAYANVRLSEGDLKKCMSALNKTTWKGGTLQVQLAKESFLHRYGRIFMEVVETREHSGGGRGQGLGWGGQ</sequence>
<dbReference type="SMART" id="SM00360">
    <property type="entry name" value="RRM"/>
    <property type="match status" value="1"/>
</dbReference>
<dbReference type="Gene3D" id="3.30.70.330">
    <property type="match status" value="1"/>
</dbReference>
<keyword evidence="2 4" id="KW-0694">RNA-binding</keyword>
<dbReference type="InterPro" id="IPR012677">
    <property type="entry name" value="Nucleotide-bd_a/b_plait_sf"/>
</dbReference>
<dbReference type="AlphaFoldDB" id="A0A7N4V593"/>
<name>A0A7N4V593_SARHA</name>
<dbReference type="InterPro" id="IPR035979">
    <property type="entry name" value="RBD_domain_sf"/>
</dbReference>
<keyword evidence="7" id="KW-1185">Reference proteome</keyword>
<evidence type="ECO:0000256" key="3">
    <source>
        <dbReference type="ARBA" id="ARBA00023242"/>
    </source>
</evidence>
<reference evidence="6" key="2">
    <citation type="submission" date="2025-08" db="UniProtKB">
        <authorList>
            <consortium name="Ensembl"/>
        </authorList>
    </citation>
    <scope>IDENTIFICATION</scope>
</reference>
<dbReference type="Proteomes" id="UP000007648">
    <property type="component" value="Unassembled WGS sequence"/>
</dbReference>
<dbReference type="PANTHER" id="PTHR48029">
    <property type="entry name" value="NUCLEOLAR PROTEIN 8"/>
    <property type="match status" value="1"/>
</dbReference>
<dbReference type="Pfam" id="PF00076">
    <property type="entry name" value="RRM_1"/>
    <property type="match status" value="1"/>
</dbReference>
<dbReference type="PANTHER" id="PTHR48029:SF1">
    <property type="entry name" value="NUCLEOLAR PROTEIN 8"/>
    <property type="match status" value="1"/>
</dbReference>
<organism evidence="6 7">
    <name type="scientific">Sarcophilus harrisii</name>
    <name type="common">Tasmanian devil</name>
    <name type="synonym">Sarcophilus laniarius</name>
    <dbReference type="NCBI Taxonomy" id="9305"/>
    <lineage>
        <taxon>Eukaryota</taxon>
        <taxon>Metazoa</taxon>
        <taxon>Chordata</taxon>
        <taxon>Craniata</taxon>
        <taxon>Vertebrata</taxon>
        <taxon>Euteleostomi</taxon>
        <taxon>Mammalia</taxon>
        <taxon>Metatheria</taxon>
        <taxon>Dasyuromorphia</taxon>
        <taxon>Dasyuridae</taxon>
        <taxon>Sarcophilus</taxon>
    </lineage>
</organism>
<evidence type="ECO:0000256" key="2">
    <source>
        <dbReference type="ARBA" id="ARBA00022884"/>
    </source>
</evidence>
<dbReference type="CDD" id="cd12226">
    <property type="entry name" value="RRM_NOL8"/>
    <property type="match status" value="1"/>
</dbReference>
<dbReference type="GO" id="GO:0005730">
    <property type="term" value="C:nucleolus"/>
    <property type="evidence" value="ECO:0007669"/>
    <property type="project" value="UniProtKB-SubCell"/>
</dbReference>
<dbReference type="PROSITE" id="PS50102">
    <property type="entry name" value="RRM"/>
    <property type="match status" value="1"/>
</dbReference>
<evidence type="ECO:0000259" key="5">
    <source>
        <dbReference type="PROSITE" id="PS50102"/>
    </source>
</evidence>
<reference evidence="6" key="3">
    <citation type="submission" date="2025-09" db="UniProtKB">
        <authorList>
            <consortium name="Ensembl"/>
        </authorList>
    </citation>
    <scope>IDENTIFICATION</scope>
</reference>
<dbReference type="Ensembl" id="ENSSHAT00000027988.1">
    <property type="protein sequence ID" value="ENSSHAP00000040326.1"/>
    <property type="gene ID" value="ENSSHAG00000028866.1"/>
</dbReference>
<dbReference type="InterPro" id="IPR034138">
    <property type="entry name" value="NOP8_RRM"/>
</dbReference>
<evidence type="ECO:0000256" key="1">
    <source>
        <dbReference type="ARBA" id="ARBA00004604"/>
    </source>
</evidence>
<comment type="subcellular location">
    <subcellularLocation>
        <location evidence="1">Nucleus</location>
        <location evidence="1">Nucleolus</location>
    </subcellularLocation>
</comment>
<dbReference type="InParanoid" id="A0A7N4V593"/>
<dbReference type="GO" id="GO:1902570">
    <property type="term" value="P:protein localization to nucleolus"/>
    <property type="evidence" value="ECO:0007669"/>
    <property type="project" value="TreeGrafter"/>
</dbReference>
<evidence type="ECO:0000313" key="7">
    <source>
        <dbReference type="Proteomes" id="UP000007648"/>
    </source>
</evidence>
<dbReference type="GeneTree" id="ENSGT00390000004860"/>
<dbReference type="GO" id="GO:0003723">
    <property type="term" value="F:RNA binding"/>
    <property type="evidence" value="ECO:0007669"/>
    <property type="project" value="UniProtKB-UniRule"/>
</dbReference>
<reference evidence="6 7" key="1">
    <citation type="journal article" date="2011" name="Proc. Natl. Acad. Sci. U.S.A.">
        <title>Genetic diversity and population structure of the endangered marsupial Sarcophilus harrisii (Tasmanian devil).</title>
        <authorList>
            <person name="Miller W."/>
            <person name="Hayes V.M."/>
            <person name="Ratan A."/>
            <person name="Petersen D.C."/>
            <person name="Wittekindt N.E."/>
            <person name="Miller J."/>
            <person name="Walenz B."/>
            <person name="Knight J."/>
            <person name="Qi J."/>
            <person name="Zhao F."/>
            <person name="Wang Q."/>
            <person name="Bedoya-Reina O.C."/>
            <person name="Katiyar N."/>
            <person name="Tomsho L.P."/>
            <person name="Kasson L.M."/>
            <person name="Hardie R.A."/>
            <person name="Woodbridge P."/>
            <person name="Tindall E.A."/>
            <person name="Bertelsen M.F."/>
            <person name="Dixon D."/>
            <person name="Pyecroft S."/>
            <person name="Helgen K.M."/>
            <person name="Lesk A.M."/>
            <person name="Pringle T.H."/>
            <person name="Patterson N."/>
            <person name="Zhang Y."/>
            <person name="Kreiss A."/>
            <person name="Woods G.M."/>
            <person name="Jones M.E."/>
            <person name="Schuster S.C."/>
        </authorList>
    </citation>
    <scope>NUCLEOTIDE SEQUENCE [LARGE SCALE GENOMIC DNA]</scope>
</reference>
<feature type="domain" description="RRM" evidence="5">
    <location>
        <begin position="8"/>
        <end position="89"/>
    </location>
</feature>